<organism evidence="2 3">
    <name type="scientific">Hydrogenoanaerobacterium saccharovorans</name>
    <dbReference type="NCBI Taxonomy" id="474960"/>
    <lineage>
        <taxon>Bacteria</taxon>
        <taxon>Bacillati</taxon>
        <taxon>Bacillota</taxon>
        <taxon>Clostridia</taxon>
        <taxon>Eubacteriales</taxon>
        <taxon>Oscillospiraceae</taxon>
        <taxon>Hydrogenoanaerobacterium</taxon>
    </lineage>
</organism>
<proteinExistence type="predicted"/>
<evidence type="ECO:0000313" key="3">
    <source>
        <dbReference type="Proteomes" id="UP000199158"/>
    </source>
</evidence>
<dbReference type="STRING" id="474960.SAMN05216180_2082"/>
<dbReference type="Proteomes" id="UP000199158">
    <property type="component" value="Unassembled WGS sequence"/>
</dbReference>
<gene>
    <name evidence="2" type="ORF">SAMN05216180_2082</name>
</gene>
<evidence type="ECO:0000313" key="2">
    <source>
        <dbReference type="EMBL" id="SEM86010.1"/>
    </source>
</evidence>
<keyword evidence="1" id="KW-1133">Transmembrane helix</keyword>
<evidence type="ECO:0008006" key="4">
    <source>
        <dbReference type="Google" id="ProtNLM"/>
    </source>
</evidence>
<accession>A0A1H8BT08</accession>
<feature type="transmembrane region" description="Helical" evidence="1">
    <location>
        <begin position="118"/>
        <end position="145"/>
    </location>
</feature>
<name>A0A1H8BT08_9FIRM</name>
<feature type="transmembrane region" description="Helical" evidence="1">
    <location>
        <begin position="91"/>
        <end position="112"/>
    </location>
</feature>
<protein>
    <recommendedName>
        <fullName evidence="4">DUF2178 domain-containing protein</fullName>
    </recommendedName>
</protein>
<keyword evidence="3" id="KW-1185">Reference proteome</keyword>
<dbReference type="RefSeq" id="WP_092754300.1">
    <property type="nucleotide sequence ID" value="NZ_FOCG01000001.1"/>
</dbReference>
<dbReference type="EMBL" id="FOCG01000001">
    <property type="protein sequence ID" value="SEM86010.1"/>
    <property type="molecule type" value="Genomic_DNA"/>
</dbReference>
<keyword evidence="1" id="KW-0472">Membrane</keyword>
<keyword evidence="1" id="KW-0812">Transmembrane</keyword>
<feature type="transmembrane region" description="Helical" evidence="1">
    <location>
        <begin position="49"/>
        <end position="70"/>
    </location>
</feature>
<evidence type="ECO:0000256" key="1">
    <source>
        <dbReference type="SAM" id="Phobius"/>
    </source>
</evidence>
<dbReference type="AlphaFoldDB" id="A0A1H8BT08"/>
<sequence>MSIKSRKMPFIKKIKLRIFFGFVIAAIGAGTFALALPNNPAAQTFMSGFYVGTGGGLFGAGLVTAIKNLMYLKNKERFKKQELKETDERNVFVAARSAQFAFYIGIYGLYLATVITGLFNAAAATVLLWVLGALFLIWLVAYTVCNKFY</sequence>
<reference evidence="2 3" key="1">
    <citation type="submission" date="2016-10" db="EMBL/GenBank/DDBJ databases">
        <authorList>
            <person name="de Groot N.N."/>
        </authorList>
    </citation>
    <scope>NUCLEOTIDE SEQUENCE [LARGE SCALE GENOMIC DNA]</scope>
    <source>
        <strain evidence="2 3">CGMCC 1.5070</strain>
    </source>
</reference>